<accession>A0A848KCG2</accession>
<comment type="caution">
    <text evidence="1">The sequence shown here is derived from an EMBL/GenBank/DDBJ whole genome shotgun (WGS) entry which is preliminary data.</text>
</comment>
<reference evidence="1 2" key="2">
    <citation type="submission" date="2020-06" db="EMBL/GenBank/DDBJ databases">
        <title>Antribacter stalactiti gen. nov., sp. nov., a new member of the family Nacardiaceae isolated from a cave.</title>
        <authorList>
            <person name="Kim I.S."/>
        </authorList>
    </citation>
    <scope>NUCLEOTIDE SEQUENCE [LARGE SCALE GENOMIC DNA]</scope>
    <source>
        <strain evidence="1 2">YC2-7</strain>
    </source>
</reference>
<sequence>MSADHLTQIDASIESLIDVVAGDSRLCELRRTSKYVTLRLRNGRRIDDPSGRLQPGARGSASIKLRTIADVDPELFADWLVQAAALGP</sequence>
<dbReference type="EMBL" id="VCQU01000004">
    <property type="protein sequence ID" value="NMN96009.1"/>
    <property type="molecule type" value="Genomic_DNA"/>
</dbReference>
<name>A0A848KCG2_9NOCA</name>
<evidence type="ECO:0000313" key="2">
    <source>
        <dbReference type="Proteomes" id="UP000535543"/>
    </source>
</evidence>
<dbReference type="Proteomes" id="UP000535543">
    <property type="component" value="Unassembled WGS sequence"/>
</dbReference>
<reference evidence="1 2" key="1">
    <citation type="submission" date="2019-05" db="EMBL/GenBank/DDBJ databases">
        <authorList>
            <person name="Lee S.D."/>
        </authorList>
    </citation>
    <scope>NUCLEOTIDE SEQUENCE [LARGE SCALE GENOMIC DNA]</scope>
    <source>
        <strain evidence="1 2">YC2-7</strain>
    </source>
</reference>
<protein>
    <recommendedName>
        <fullName evidence="3">DUF5655 domain-containing protein</fullName>
    </recommendedName>
</protein>
<evidence type="ECO:0000313" key="1">
    <source>
        <dbReference type="EMBL" id="NMN96009.1"/>
    </source>
</evidence>
<proteinExistence type="predicted"/>
<keyword evidence="2" id="KW-1185">Reference proteome</keyword>
<evidence type="ECO:0008006" key="3">
    <source>
        <dbReference type="Google" id="ProtNLM"/>
    </source>
</evidence>
<dbReference type="AlphaFoldDB" id="A0A848KCG2"/>
<dbReference type="RefSeq" id="WP_169587496.1">
    <property type="nucleotide sequence ID" value="NZ_VCQU01000004.1"/>
</dbReference>
<gene>
    <name evidence="1" type="ORF">FGL95_13300</name>
</gene>
<organism evidence="1 2">
    <name type="scientific">Antrihabitans stalactiti</name>
    <dbReference type="NCBI Taxonomy" id="2584121"/>
    <lineage>
        <taxon>Bacteria</taxon>
        <taxon>Bacillati</taxon>
        <taxon>Actinomycetota</taxon>
        <taxon>Actinomycetes</taxon>
        <taxon>Mycobacteriales</taxon>
        <taxon>Nocardiaceae</taxon>
        <taxon>Antrihabitans</taxon>
    </lineage>
</organism>